<evidence type="ECO:0000259" key="7">
    <source>
        <dbReference type="Pfam" id="PF09335"/>
    </source>
</evidence>
<feature type="transmembrane region" description="Helical" evidence="6">
    <location>
        <begin position="83"/>
        <end position="109"/>
    </location>
</feature>
<dbReference type="GeneID" id="30922385"/>
<feature type="transmembrane region" description="Helical" evidence="6">
    <location>
        <begin position="219"/>
        <end position="238"/>
    </location>
</feature>
<evidence type="ECO:0000256" key="6">
    <source>
        <dbReference type="SAM" id="Phobius"/>
    </source>
</evidence>
<organism evidence="9 10">
    <name type="scientific">Natronobacterium lacisalsi AJ5</name>
    <dbReference type="NCBI Taxonomy" id="358396"/>
    <lineage>
        <taxon>Archaea</taxon>
        <taxon>Methanobacteriati</taxon>
        <taxon>Methanobacteriota</taxon>
        <taxon>Stenosarchaea group</taxon>
        <taxon>Halobacteria</taxon>
        <taxon>Halobacteriales</taxon>
        <taxon>Natrialbaceae</taxon>
        <taxon>Natronobacterium</taxon>
    </lineage>
</organism>
<dbReference type="AlphaFoldDB" id="M0L148"/>
<evidence type="ECO:0000256" key="1">
    <source>
        <dbReference type="ARBA" id="ARBA00004651"/>
    </source>
</evidence>
<evidence type="ECO:0000313" key="10">
    <source>
        <dbReference type="Proteomes" id="UP000011555"/>
    </source>
</evidence>
<dbReference type="PANTHER" id="PTHR12677:SF59">
    <property type="entry name" value="GOLGI APPARATUS MEMBRANE PROTEIN TVP38-RELATED"/>
    <property type="match status" value="1"/>
</dbReference>
<reference evidence="8 11" key="1">
    <citation type="journal article" date="2011" name="J. Bacteriol.">
        <title>Genome sequence of Halobiforma lacisalsi AJ5, an extremely halophilic archaeon which harbors a bop gene.</title>
        <authorList>
            <person name="Jiang X."/>
            <person name="Wang S."/>
            <person name="Cheng H."/>
            <person name="Huo Y."/>
            <person name="Zhang X."/>
            <person name="Zhu X."/>
            <person name="Han X."/>
            <person name="Ni P."/>
            <person name="Wu M."/>
        </authorList>
    </citation>
    <scope>NUCLEOTIDE SEQUENCE [LARGE SCALE GENOMIC DNA]</scope>
    <source>
        <strain evidence="8 11">AJ5</strain>
    </source>
</reference>
<protein>
    <submittedName>
        <fullName evidence="8">TVP38/TMEM64 family protein</fullName>
    </submittedName>
</protein>
<proteinExistence type="predicted"/>
<dbReference type="RefSeq" id="WP_007143831.1">
    <property type="nucleotide sequence ID" value="NZ_AOLZ01000078.1"/>
</dbReference>
<keyword evidence="10" id="KW-1185">Reference proteome</keyword>
<dbReference type="InterPro" id="IPR015414">
    <property type="entry name" value="TMEM64"/>
</dbReference>
<keyword evidence="3 6" id="KW-0812">Transmembrane</keyword>
<keyword evidence="4 6" id="KW-1133">Transmembrane helix</keyword>
<dbReference type="EMBL" id="AOLZ01000078">
    <property type="protein sequence ID" value="EMA27271.1"/>
    <property type="molecule type" value="Genomic_DNA"/>
</dbReference>
<keyword evidence="5 6" id="KW-0472">Membrane</keyword>
<sequence length="261" mass="26182">MSPSLPSPPSLRSSSGSIRTLLGALTVGALVLAGLAVSPGDVLGGLESLAADPYRFGLVVGGLYLARPALAWPTTPLAVVVGYGYGIAVGVPIALLGVVATVLPVFLAVRRFRSGEAEEADSRSECTGDADRSKPLLERAGAVADRYYGATGQFRGVTASRLAPIPSDIATAAAAASGVRLRHFVAGTVAGELPWTVAAVVVGASAATVTTDGLGDLGLALSVACGLGAVLLLAGPAYRALRGRFAVESADSRSSRPSQSD</sequence>
<evidence type="ECO:0000256" key="3">
    <source>
        <dbReference type="ARBA" id="ARBA00022692"/>
    </source>
</evidence>
<evidence type="ECO:0000313" key="8">
    <source>
        <dbReference type="EMBL" id="APW98935.1"/>
    </source>
</evidence>
<evidence type="ECO:0000313" key="9">
    <source>
        <dbReference type="EMBL" id="EMA27271.1"/>
    </source>
</evidence>
<dbReference type="STRING" id="358396.CHINAEXTREME_14635"/>
<evidence type="ECO:0000256" key="2">
    <source>
        <dbReference type="ARBA" id="ARBA00022475"/>
    </source>
</evidence>
<dbReference type="GO" id="GO:0005886">
    <property type="term" value="C:plasma membrane"/>
    <property type="evidence" value="ECO:0007669"/>
    <property type="project" value="UniProtKB-SubCell"/>
</dbReference>
<evidence type="ECO:0000256" key="5">
    <source>
        <dbReference type="ARBA" id="ARBA00023136"/>
    </source>
</evidence>
<name>M0L148_NATLA</name>
<feature type="transmembrane region" description="Helical" evidence="6">
    <location>
        <begin position="184"/>
        <end position="207"/>
    </location>
</feature>
<dbReference type="eggNOG" id="arCOG04659">
    <property type="taxonomic scope" value="Archaea"/>
</dbReference>
<dbReference type="EMBL" id="CP019285">
    <property type="protein sequence ID" value="APW98935.1"/>
    <property type="molecule type" value="Genomic_DNA"/>
</dbReference>
<keyword evidence="2" id="KW-1003">Cell membrane</keyword>
<dbReference type="Proteomes" id="UP000186547">
    <property type="component" value="Chromosome"/>
</dbReference>
<feature type="domain" description="VTT" evidence="7">
    <location>
        <begin position="72"/>
        <end position="204"/>
    </location>
</feature>
<gene>
    <name evidence="9" type="ORF">C445_20795</name>
    <name evidence="8" type="ORF">CHINAEXTREME_14635</name>
</gene>
<reference evidence="8" key="3">
    <citation type="submission" date="2017-01" db="EMBL/GenBank/DDBJ databases">
        <authorList>
            <person name="Mah S.A."/>
            <person name="Swanson W.J."/>
            <person name="Moy G.W."/>
            <person name="Vacquier V.D."/>
        </authorList>
    </citation>
    <scope>NUCLEOTIDE SEQUENCE</scope>
    <source>
        <strain evidence="8">AJ5</strain>
    </source>
</reference>
<dbReference type="Pfam" id="PF09335">
    <property type="entry name" value="VTT_dom"/>
    <property type="match status" value="1"/>
</dbReference>
<dbReference type="InterPro" id="IPR032816">
    <property type="entry name" value="VTT_dom"/>
</dbReference>
<accession>M0L148</accession>
<evidence type="ECO:0000313" key="11">
    <source>
        <dbReference type="Proteomes" id="UP000186547"/>
    </source>
</evidence>
<evidence type="ECO:0000256" key="4">
    <source>
        <dbReference type="ARBA" id="ARBA00022989"/>
    </source>
</evidence>
<dbReference type="Proteomes" id="UP000011555">
    <property type="component" value="Unassembled WGS sequence"/>
</dbReference>
<comment type="subcellular location">
    <subcellularLocation>
        <location evidence="1">Cell membrane</location>
        <topology evidence="1">Multi-pass membrane protein</topology>
    </subcellularLocation>
</comment>
<dbReference type="KEGG" id="hlc:CHINAEXTREME14635"/>
<dbReference type="PANTHER" id="PTHR12677">
    <property type="entry name" value="GOLGI APPARATUS MEMBRANE PROTEIN TVP38-RELATED"/>
    <property type="match status" value="1"/>
</dbReference>
<reference evidence="9 10" key="2">
    <citation type="journal article" date="2014" name="PLoS Genet.">
        <title>Phylogenetically driven sequencing of extremely halophilic archaea reveals strategies for static and dynamic osmo-response.</title>
        <authorList>
            <person name="Becker E.A."/>
            <person name="Seitzer P.M."/>
            <person name="Tritt A."/>
            <person name="Larsen D."/>
            <person name="Krusor M."/>
            <person name="Yao A.I."/>
            <person name="Wu D."/>
            <person name="Madern D."/>
            <person name="Eisen J.A."/>
            <person name="Darling A.E."/>
            <person name="Facciotti M.T."/>
        </authorList>
    </citation>
    <scope>NUCLEOTIDE SEQUENCE [LARGE SCALE GENOMIC DNA]</scope>
    <source>
        <strain evidence="9 10">AJ5</strain>
    </source>
</reference>
<dbReference type="PATRIC" id="fig|358396.7.peg.4204"/>